<feature type="binding site" evidence="11">
    <location>
        <begin position="314"/>
        <end position="315"/>
    </location>
    <ligand>
        <name>FMN</name>
        <dbReference type="ChEBI" id="CHEBI:58210"/>
    </ligand>
</feature>
<dbReference type="EC" id="5.3.3.2" evidence="11"/>
<feature type="binding site" evidence="11">
    <location>
        <position position="118"/>
    </location>
    <ligand>
        <name>FMN</name>
        <dbReference type="ChEBI" id="CHEBI:58210"/>
    </ligand>
</feature>
<comment type="caution">
    <text evidence="11">Lacks conserved residue(s) required for the propagation of feature annotation.</text>
</comment>
<dbReference type="GO" id="GO:0000287">
    <property type="term" value="F:magnesium ion binding"/>
    <property type="evidence" value="ECO:0007669"/>
    <property type="project" value="UniProtKB-UniRule"/>
</dbReference>
<dbReference type="GO" id="GO:0004452">
    <property type="term" value="F:isopentenyl-diphosphate delta-isomerase activity"/>
    <property type="evidence" value="ECO:0007669"/>
    <property type="project" value="UniProtKB-UniRule"/>
</dbReference>
<dbReference type="PIRSF" id="PIRSF003314">
    <property type="entry name" value="IPP_isomerase"/>
    <property type="match status" value="1"/>
</dbReference>
<evidence type="ECO:0000256" key="5">
    <source>
        <dbReference type="ARBA" id="ARBA00022723"/>
    </source>
</evidence>
<dbReference type="GO" id="GO:0016491">
    <property type="term" value="F:oxidoreductase activity"/>
    <property type="evidence" value="ECO:0007669"/>
    <property type="project" value="InterPro"/>
</dbReference>
<keyword evidence="5 11" id="KW-0479">Metal-binding</keyword>
<feature type="binding site" evidence="11">
    <location>
        <position position="243"/>
    </location>
    <ligand>
        <name>FMN</name>
        <dbReference type="ChEBI" id="CHEBI:58210"/>
    </ligand>
</feature>
<evidence type="ECO:0000256" key="7">
    <source>
        <dbReference type="ARBA" id="ARBA00022857"/>
    </source>
</evidence>
<dbReference type="AlphaFoldDB" id="A0A2H5Y987"/>
<keyword evidence="6 11" id="KW-0460">Magnesium</keyword>
<feature type="binding site" evidence="11">
    <location>
        <position position="182"/>
    </location>
    <ligand>
        <name>Mg(2+)</name>
        <dbReference type="ChEBI" id="CHEBI:18420"/>
    </ligand>
</feature>
<evidence type="ECO:0000256" key="1">
    <source>
        <dbReference type="ARBA" id="ARBA00001917"/>
    </source>
</evidence>
<comment type="catalytic activity">
    <reaction evidence="11">
        <text>isopentenyl diphosphate = dimethylallyl diphosphate</text>
        <dbReference type="Rhea" id="RHEA:23284"/>
        <dbReference type="ChEBI" id="CHEBI:57623"/>
        <dbReference type="ChEBI" id="CHEBI:128769"/>
        <dbReference type="EC" id="5.3.3.2"/>
    </reaction>
</comment>
<keyword evidence="8 11" id="KW-0414">Isoprene biosynthesis</keyword>
<comment type="cofactor">
    <cofactor evidence="11">
        <name>Mg(2+)</name>
        <dbReference type="ChEBI" id="CHEBI:18420"/>
    </cofactor>
</comment>
<feature type="binding site" evidence="11">
    <location>
        <position position="87"/>
    </location>
    <ligand>
        <name>FMN</name>
        <dbReference type="ChEBI" id="CHEBI:58210"/>
    </ligand>
</feature>
<keyword evidence="4 11" id="KW-0288">FMN</keyword>
<evidence type="ECO:0000259" key="12">
    <source>
        <dbReference type="Pfam" id="PF01070"/>
    </source>
</evidence>
<comment type="subunit">
    <text evidence="10 11">Homooctamer. Dimer of tetramers.</text>
</comment>
<dbReference type="GO" id="GO:0070402">
    <property type="term" value="F:NADPH binding"/>
    <property type="evidence" value="ECO:0007669"/>
    <property type="project" value="UniProtKB-UniRule"/>
</dbReference>
<feature type="domain" description="FMN-dependent dehydrogenase" evidence="12">
    <location>
        <begin position="197"/>
        <end position="355"/>
    </location>
</feature>
<dbReference type="CDD" id="cd02811">
    <property type="entry name" value="IDI-2_FMN"/>
    <property type="match status" value="1"/>
</dbReference>
<dbReference type="PANTHER" id="PTHR43665:SF1">
    <property type="entry name" value="ISOPENTENYL-DIPHOSPHATE DELTA-ISOMERASE"/>
    <property type="match status" value="1"/>
</dbReference>
<keyword evidence="9 11" id="KW-0413">Isomerase</keyword>
<feature type="binding site" evidence="11">
    <location>
        <position position="213"/>
    </location>
    <ligand>
        <name>FMN</name>
        <dbReference type="ChEBI" id="CHEBI:58210"/>
    </ligand>
</feature>
<dbReference type="Proteomes" id="UP000236642">
    <property type="component" value="Unassembled WGS sequence"/>
</dbReference>
<evidence type="ECO:0000313" key="13">
    <source>
        <dbReference type="EMBL" id="GBD10016.1"/>
    </source>
</evidence>
<keyword evidence="2 11" id="KW-0963">Cytoplasm</keyword>
<comment type="caution">
    <text evidence="13">The sequence shown here is derived from an EMBL/GenBank/DDBJ whole genome shotgun (WGS) entry which is preliminary data.</text>
</comment>
<evidence type="ECO:0000256" key="9">
    <source>
        <dbReference type="ARBA" id="ARBA00023235"/>
    </source>
</evidence>
<evidence type="ECO:0000256" key="10">
    <source>
        <dbReference type="ARBA" id="ARBA00025810"/>
    </source>
</evidence>
<comment type="subcellular location">
    <subcellularLocation>
        <location evidence="11">Cytoplasm</location>
    </subcellularLocation>
</comment>
<proteinExistence type="inferred from homology"/>
<dbReference type="GO" id="GO:0008299">
    <property type="term" value="P:isoprenoid biosynthetic process"/>
    <property type="evidence" value="ECO:0007669"/>
    <property type="project" value="UniProtKB-UniRule"/>
</dbReference>
<feature type="binding site" evidence="11">
    <location>
        <position position="146"/>
    </location>
    <ligand>
        <name>FMN</name>
        <dbReference type="ChEBI" id="CHEBI:58210"/>
    </ligand>
</feature>
<dbReference type="HAMAP" id="MF_00354">
    <property type="entry name" value="Idi_2"/>
    <property type="match status" value="1"/>
</dbReference>
<protein>
    <recommendedName>
        <fullName evidence="11">Isopentenyl-diphosphate delta-isomerase</fullName>
        <shortName evidence="11">IPP isomerase</shortName>
        <ecNumber evidence="11">5.3.3.2</ecNumber>
    </recommendedName>
    <alternativeName>
        <fullName evidence="11">Isopentenyl diphosphate:dimethylallyl diphosphate isomerase</fullName>
    </alternativeName>
    <alternativeName>
        <fullName evidence="11">Isopentenyl pyrophosphate isomerase</fullName>
    </alternativeName>
    <alternativeName>
        <fullName evidence="11">Type 2 isopentenyl diphosphate isomerase</fullName>
        <shortName evidence="11">IDI-2</shortName>
    </alternativeName>
</protein>
<feature type="domain" description="FMN-dependent dehydrogenase" evidence="12">
    <location>
        <begin position="28"/>
        <end position="120"/>
    </location>
</feature>
<dbReference type="Gene3D" id="3.20.20.70">
    <property type="entry name" value="Aldolase class I"/>
    <property type="match status" value="1"/>
</dbReference>
<feature type="binding site" evidence="11">
    <location>
        <begin position="88"/>
        <end position="90"/>
    </location>
    <ligand>
        <name>FMN</name>
        <dbReference type="ChEBI" id="CHEBI:58210"/>
    </ligand>
</feature>
<keyword evidence="7 11" id="KW-0521">NADP</keyword>
<gene>
    <name evidence="11 13" type="primary">fni</name>
    <name evidence="13" type="ORF">HRbin22_02279</name>
</gene>
<comment type="similarity">
    <text evidence="11">Belongs to the IPP isomerase type 2 family.</text>
</comment>
<feature type="binding site" evidence="11">
    <location>
        <begin position="293"/>
        <end position="295"/>
    </location>
    <ligand>
        <name>FMN</name>
        <dbReference type="ChEBI" id="CHEBI:58210"/>
    </ligand>
</feature>
<keyword evidence="3 11" id="KW-0285">Flavoprotein</keyword>
<comment type="cofactor">
    <cofactor evidence="11">
        <name>NADPH</name>
        <dbReference type="ChEBI" id="CHEBI:57783"/>
    </cofactor>
</comment>
<evidence type="ECO:0000256" key="4">
    <source>
        <dbReference type="ARBA" id="ARBA00022643"/>
    </source>
</evidence>
<dbReference type="SMART" id="SM01240">
    <property type="entry name" value="IMPDH"/>
    <property type="match status" value="1"/>
</dbReference>
<evidence type="ECO:0000256" key="6">
    <source>
        <dbReference type="ARBA" id="ARBA00022842"/>
    </source>
</evidence>
<dbReference type="SUPFAM" id="SSF51395">
    <property type="entry name" value="FMN-linked oxidoreductases"/>
    <property type="match status" value="1"/>
</dbReference>
<evidence type="ECO:0000256" key="2">
    <source>
        <dbReference type="ARBA" id="ARBA00022490"/>
    </source>
</evidence>
<dbReference type="InterPro" id="IPR011179">
    <property type="entry name" value="IPdP_isomerase"/>
</dbReference>
<dbReference type="EMBL" id="BEHY01000093">
    <property type="protein sequence ID" value="GBD10016.1"/>
    <property type="molecule type" value="Genomic_DNA"/>
</dbReference>
<sequence>MTPLYKTPDRRPCYNKGKGFEPVSAISQRKADHIRINLEEDVSFGPLTTGFERLRFIHRALPELDLREVDLSTTFFGKPLKAPLLISSMTGGTEEAARINRNLAEAAQARGIAMGLGSMRAVLEHPELLPTFQVRRYAPDILLFANLGAVQLNYGYTVDHCRRAVELVEADALILHLNPLQEALQPEGDTNFAGLLRKIEAVCRALPVPVVVKEVGWGISEEIARLLVEAGVAAIDVAGAGGTSWSQVEMHRAPDEVHRQVAAAFREWGIPTVEAIRMARRGAPHLPIIASGGIRDGVEVAKALALGASLAGMAGPFLRAAVVSAEAVVETIEILTRQLRIAMFCVGARNLEALRSVPLMEI</sequence>
<feature type="binding site" evidence="11">
    <location>
        <begin position="29"/>
        <end position="30"/>
    </location>
    <ligand>
        <name>substrate</name>
    </ligand>
</feature>
<dbReference type="PANTHER" id="PTHR43665">
    <property type="entry name" value="ISOPENTENYL-DIPHOSPHATE DELTA-ISOMERASE"/>
    <property type="match status" value="1"/>
</dbReference>
<comment type="cofactor">
    <cofactor evidence="1 11">
        <name>FMN</name>
        <dbReference type="ChEBI" id="CHEBI:58210"/>
    </cofactor>
</comment>
<dbReference type="GO" id="GO:0010181">
    <property type="term" value="F:FMN binding"/>
    <property type="evidence" value="ECO:0007669"/>
    <property type="project" value="UniProtKB-UniRule"/>
</dbReference>
<comment type="function">
    <text evidence="11">Involved in the biosynthesis of isoprenoids. Catalyzes the 1,3-allylic rearrangement of the homoallylic substrate isopentenyl (IPP) to its allylic isomer, dimethylallyl diphosphate (DMAPP).</text>
</comment>
<accession>A0A2H5Y987</accession>
<dbReference type="GO" id="GO:0005737">
    <property type="term" value="C:cytoplasm"/>
    <property type="evidence" value="ECO:0007669"/>
    <property type="project" value="UniProtKB-SubCell"/>
</dbReference>
<evidence type="ECO:0000256" key="3">
    <source>
        <dbReference type="ARBA" id="ARBA00022630"/>
    </source>
</evidence>
<feature type="binding site" evidence="11">
    <location>
        <begin position="118"/>
        <end position="120"/>
    </location>
    <ligand>
        <name>substrate</name>
    </ligand>
</feature>
<dbReference type="NCBIfam" id="TIGR02151">
    <property type="entry name" value="IPP_isom_2"/>
    <property type="match status" value="1"/>
</dbReference>
<dbReference type="Pfam" id="PF01070">
    <property type="entry name" value="FMN_dh"/>
    <property type="match status" value="2"/>
</dbReference>
<dbReference type="InterPro" id="IPR000262">
    <property type="entry name" value="FMN-dep_DH"/>
</dbReference>
<evidence type="ECO:0000256" key="8">
    <source>
        <dbReference type="ARBA" id="ARBA00023229"/>
    </source>
</evidence>
<feature type="binding site" evidence="11">
    <location>
        <position position="181"/>
    </location>
    <ligand>
        <name>substrate</name>
    </ligand>
</feature>
<evidence type="ECO:0000313" key="14">
    <source>
        <dbReference type="Proteomes" id="UP000236642"/>
    </source>
</evidence>
<organism evidence="13 14">
    <name type="scientific">Candidatus Thermoflexus japonica</name>
    <dbReference type="NCBI Taxonomy" id="2035417"/>
    <lineage>
        <taxon>Bacteria</taxon>
        <taxon>Bacillati</taxon>
        <taxon>Chloroflexota</taxon>
        <taxon>Thermoflexia</taxon>
        <taxon>Thermoflexales</taxon>
        <taxon>Thermoflexaceae</taxon>
        <taxon>Thermoflexus</taxon>
    </lineage>
</organism>
<dbReference type="InterPro" id="IPR013785">
    <property type="entry name" value="Aldolase_TIM"/>
</dbReference>
<reference evidence="14" key="1">
    <citation type="submission" date="2017-09" db="EMBL/GenBank/DDBJ databases">
        <title>Metaegenomics of thermophilic ammonia-oxidizing enrichment culture.</title>
        <authorList>
            <person name="Kato S."/>
            <person name="Suzuki K."/>
        </authorList>
    </citation>
    <scope>NUCLEOTIDE SEQUENCE [LARGE SCALE GENOMIC DNA]</scope>
</reference>
<evidence type="ECO:0000256" key="11">
    <source>
        <dbReference type="HAMAP-Rule" id="MF_00354"/>
    </source>
</evidence>
<name>A0A2H5Y987_9CHLR</name>